<name>A0ABS8YLR2_9BACL</name>
<evidence type="ECO:0000313" key="1">
    <source>
        <dbReference type="EMBL" id="MCE5172502.1"/>
    </source>
</evidence>
<dbReference type="Proteomes" id="UP001199916">
    <property type="component" value="Unassembled WGS sequence"/>
</dbReference>
<gene>
    <name evidence="1" type="ORF">LQV63_24820</name>
</gene>
<keyword evidence="2" id="KW-1185">Reference proteome</keyword>
<reference evidence="1 2" key="1">
    <citation type="submission" date="2021-11" db="EMBL/GenBank/DDBJ databases">
        <title>Draft genome sequence of Paenibacillus profundus YoMME, a new Gram-positive bacteria with exoelectrogenic properties.</title>
        <authorList>
            <person name="Hubenova Y."/>
            <person name="Hubenova E."/>
            <person name="Manasiev Y."/>
            <person name="Peykov S."/>
            <person name="Mitov M."/>
        </authorList>
    </citation>
    <scope>NUCLEOTIDE SEQUENCE [LARGE SCALE GENOMIC DNA]</scope>
    <source>
        <strain evidence="1 2">YoMME</strain>
    </source>
</reference>
<proteinExistence type="predicted"/>
<organism evidence="1 2">
    <name type="scientific">Paenibacillus profundus</name>
    <dbReference type="NCBI Taxonomy" id="1173085"/>
    <lineage>
        <taxon>Bacteria</taxon>
        <taxon>Bacillati</taxon>
        <taxon>Bacillota</taxon>
        <taxon>Bacilli</taxon>
        <taxon>Bacillales</taxon>
        <taxon>Paenibacillaceae</taxon>
        <taxon>Paenibacillus</taxon>
    </lineage>
</organism>
<evidence type="ECO:0000313" key="2">
    <source>
        <dbReference type="Proteomes" id="UP001199916"/>
    </source>
</evidence>
<protein>
    <submittedName>
        <fullName evidence="1">Uncharacterized protein</fullName>
    </submittedName>
</protein>
<dbReference type="RefSeq" id="WP_233698652.1">
    <property type="nucleotide sequence ID" value="NZ_JAJNBZ010000030.1"/>
</dbReference>
<comment type="caution">
    <text evidence="1">The sequence shown here is derived from an EMBL/GenBank/DDBJ whole genome shotgun (WGS) entry which is preliminary data.</text>
</comment>
<dbReference type="EMBL" id="JAJNBZ010000030">
    <property type="protein sequence ID" value="MCE5172502.1"/>
    <property type="molecule type" value="Genomic_DNA"/>
</dbReference>
<accession>A0ABS8YLR2</accession>
<sequence>MEFDNLTFICSACKQVPEKNLNDKKGFEMVAYEDVMEWSNFSQDVPDLSIRNWERTSIPPIAGEMKKVQVHFPFNMSVGEKFWTLFRPALSSFNGWEEHPNEIDSSAIIKCSFESIISKNEERAWINIKIEEVIRLEMITDKFTQKDGEGYLGYFKFFGKPYMTEYNDWILFQASAQGDLGVWALVKKFKCKSIMVAYGEWEFHSDRVYCGNILLPENEINELIELSET</sequence>